<evidence type="ECO:0000259" key="2">
    <source>
        <dbReference type="Pfam" id="PF00441"/>
    </source>
</evidence>
<comment type="caution">
    <text evidence="3">The sequence shown here is derived from an EMBL/GenBank/DDBJ whole genome shotgun (WGS) entry which is preliminary data.</text>
</comment>
<sequence>MTEPSRSVLDRCEETAYDKGFATALALVLRDVDIAAAAPGAVVGVPEGWPVAGEAVDVPLATGWNSLAFVRLPKDRPADADACAAVVPRLARARIGLLRRTLDEAVAHLSARTSVGEPLLYKQLILGSVADTVTELQTLRRHADGLLLRPRPASAAYLHARIDRLDWRVCMLFGASGYITDHPATALYLSDLVANTWVRASGEGETAWN</sequence>
<dbReference type="Gene3D" id="1.20.140.10">
    <property type="entry name" value="Butyryl-CoA Dehydrogenase, subunit A, domain 3"/>
    <property type="match status" value="1"/>
</dbReference>
<feature type="domain" description="Acyl-CoA dehydrogenase/oxidase C-terminal" evidence="2">
    <location>
        <begin position="91"/>
        <end position="189"/>
    </location>
</feature>
<gene>
    <name evidence="3" type="ORF">K7472_29490</name>
</gene>
<dbReference type="InterPro" id="IPR009075">
    <property type="entry name" value="AcylCo_DH/oxidase_C"/>
</dbReference>
<keyword evidence="4" id="KW-1185">Reference proteome</keyword>
<name>A0ABS7R0F6_9ACTN</name>
<protein>
    <submittedName>
        <fullName evidence="3">Acyl-CoA dehydrogenase</fullName>
    </submittedName>
</protein>
<dbReference type="SUPFAM" id="SSF47203">
    <property type="entry name" value="Acyl-CoA dehydrogenase C-terminal domain-like"/>
    <property type="match status" value="1"/>
</dbReference>
<keyword evidence="1" id="KW-0285">Flavoprotein</keyword>
<dbReference type="Proteomes" id="UP001198565">
    <property type="component" value="Unassembled WGS sequence"/>
</dbReference>
<dbReference type="Pfam" id="PF00441">
    <property type="entry name" value="Acyl-CoA_dh_1"/>
    <property type="match status" value="1"/>
</dbReference>
<dbReference type="InterPro" id="IPR036250">
    <property type="entry name" value="AcylCo_DH-like_C"/>
</dbReference>
<accession>A0ABS7R0F6</accession>
<evidence type="ECO:0000313" key="3">
    <source>
        <dbReference type="EMBL" id="MBY8888950.1"/>
    </source>
</evidence>
<evidence type="ECO:0000313" key="4">
    <source>
        <dbReference type="Proteomes" id="UP001198565"/>
    </source>
</evidence>
<evidence type="ECO:0000256" key="1">
    <source>
        <dbReference type="ARBA" id="ARBA00022630"/>
    </source>
</evidence>
<proteinExistence type="predicted"/>
<reference evidence="3 4" key="1">
    <citation type="submission" date="2021-08" db="EMBL/GenBank/DDBJ databases">
        <title>Streptomyces sp. PTM05 isolated from lichen.</title>
        <authorList>
            <person name="Somphong A."/>
            <person name="Phongsopitanun W."/>
            <person name="Tanasupawat S."/>
        </authorList>
    </citation>
    <scope>NUCLEOTIDE SEQUENCE [LARGE SCALE GENOMIC DNA]</scope>
    <source>
        <strain evidence="3 4">Ptm05</strain>
    </source>
</reference>
<organism evidence="3 4">
    <name type="scientific">Streptantibioticus parmotrematis</name>
    <dbReference type="NCBI Taxonomy" id="2873249"/>
    <lineage>
        <taxon>Bacteria</taxon>
        <taxon>Bacillati</taxon>
        <taxon>Actinomycetota</taxon>
        <taxon>Actinomycetes</taxon>
        <taxon>Kitasatosporales</taxon>
        <taxon>Streptomycetaceae</taxon>
        <taxon>Streptantibioticus</taxon>
    </lineage>
</organism>
<dbReference type="RefSeq" id="WP_222981810.1">
    <property type="nucleotide sequence ID" value="NZ_JAINVZ010000032.1"/>
</dbReference>
<dbReference type="EMBL" id="JAINVZ010000032">
    <property type="protein sequence ID" value="MBY8888950.1"/>
    <property type="molecule type" value="Genomic_DNA"/>
</dbReference>